<protein>
    <recommendedName>
        <fullName evidence="6">Transcription regulator mTERF family</fullName>
    </recommendedName>
</protein>
<reference evidence="4 5" key="1">
    <citation type="journal article" date="2017" name="Plant Biotechnol. J.">
        <title>A comprehensive draft genome sequence for lupin (Lupinus angustifolius), an emerging health food: insights into plant-microbe interactions and legume evolution.</title>
        <authorList>
            <person name="Hane J.K."/>
            <person name="Ming Y."/>
            <person name="Kamphuis L.G."/>
            <person name="Nelson M.N."/>
            <person name="Garg G."/>
            <person name="Atkins C.A."/>
            <person name="Bayer P.E."/>
            <person name="Bravo A."/>
            <person name="Bringans S."/>
            <person name="Cannon S."/>
            <person name="Edwards D."/>
            <person name="Foley R."/>
            <person name="Gao L.L."/>
            <person name="Harrison M.J."/>
            <person name="Huang W."/>
            <person name="Hurgobin B."/>
            <person name="Li S."/>
            <person name="Liu C.W."/>
            <person name="McGrath A."/>
            <person name="Morahan G."/>
            <person name="Murray J."/>
            <person name="Weller J."/>
            <person name="Jian J."/>
            <person name="Singh K.B."/>
        </authorList>
    </citation>
    <scope>NUCLEOTIDE SEQUENCE [LARGE SCALE GENOMIC DNA]</scope>
    <source>
        <strain evidence="5">cv. Tanjil</strain>
        <tissue evidence="4">Whole plant</tissue>
    </source>
</reference>
<accession>A0A1J7GWL7</accession>
<gene>
    <name evidence="4" type="ORF">TanjilG_23981</name>
</gene>
<dbReference type="EMBL" id="CM007373">
    <property type="protein sequence ID" value="OIV98689.1"/>
    <property type="molecule type" value="Genomic_DNA"/>
</dbReference>
<keyword evidence="2" id="KW-0805">Transcription regulation</keyword>
<dbReference type="Proteomes" id="UP000188354">
    <property type="component" value="Chromosome LG13"/>
</dbReference>
<evidence type="ECO:0000256" key="1">
    <source>
        <dbReference type="ARBA" id="ARBA00007692"/>
    </source>
</evidence>
<keyword evidence="5" id="KW-1185">Reference proteome</keyword>
<evidence type="ECO:0008006" key="6">
    <source>
        <dbReference type="Google" id="ProtNLM"/>
    </source>
</evidence>
<dbReference type="Gene3D" id="1.25.70.10">
    <property type="entry name" value="Transcription termination factor 3, mitochondrial"/>
    <property type="match status" value="1"/>
</dbReference>
<organism evidence="4 5">
    <name type="scientific">Lupinus angustifolius</name>
    <name type="common">Narrow-leaved blue lupine</name>
    <dbReference type="NCBI Taxonomy" id="3871"/>
    <lineage>
        <taxon>Eukaryota</taxon>
        <taxon>Viridiplantae</taxon>
        <taxon>Streptophyta</taxon>
        <taxon>Embryophyta</taxon>
        <taxon>Tracheophyta</taxon>
        <taxon>Spermatophyta</taxon>
        <taxon>Magnoliopsida</taxon>
        <taxon>eudicotyledons</taxon>
        <taxon>Gunneridae</taxon>
        <taxon>Pentapetalae</taxon>
        <taxon>rosids</taxon>
        <taxon>fabids</taxon>
        <taxon>Fabales</taxon>
        <taxon>Fabaceae</taxon>
        <taxon>Papilionoideae</taxon>
        <taxon>50 kb inversion clade</taxon>
        <taxon>genistoids sensu lato</taxon>
        <taxon>core genistoids</taxon>
        <taxon>Genisteae</taxon>
        <taxon>Lupinus</taxon>
    </lineage>
</organism>
<dbReference type="OMA" id="WGWSEEM"/>
<evidence type="ECO:0000313" key="4">
    <source>
        <dbReference type="EMBL" id="OIV98689.1"/>
    </source>
</evidence>
<dbReference type="FunFam" id="1.25.70.10:FF:000001">
    <property type="entry name" value="Mitochondrial transcription termination factor-like"/>
    <property type="match status" value="1"/>
</dbReference>
<dbReference type="InterPro" id="IPR003690">
    <property type="entry name" value="MTERF"/>
</dbReference>
<dbReference type="Pfam" id="PF02536">
    <property type="entry name" value="mTERF"/>
    <property type="match status" value="1"/>
</dbReference>
<dbReference type="KEGG" id="lang:109363414"/>
<dbReference type="GO" id="GO:0006353">
    <property type="term" value="P:DNA-templated transcription termination"/>
    <property type="evidence" value="ECO:0007669"/>
    <property type="project" value="UniProtKB-KW"/>
</dbReference>
<name>A0A1J7GWL7_LUPAN</name>
<comment type="similarity">
    <text evidence="1">Belongs to the mTERF family.</text>
</comment>
<dbReference type="SMART" id="SM00733">
    <property type="entry name" value="Mterf"/>
    <property type="match status" value="5"/>
</dbReference>
<dbReference type="PANTHER" id="PTHR13068:SF172">
    <property type="entry name" value="TRANSCRIPTION TERMINATION FACTOR FAMILY PROTEIN"/>
    <property type="match status" value="1"/>
</dbReference>
<dbReference type="AlphaFoldDB" id="A0A1J7GWL7"/>
<sequence>MIFKSHHYQNLLYLISQTTTPFSTTHLLQPFPFSLKLFTTTTTTTTTSESLHSFTVSYLINNLGFPSETATKVSKRLRFDTSQKPDKVVAFFKNHGFSVSQVNGVLRRSPQLLLCDAHKFILPKFEFLASKGASTSEIVLAVSNNPRFLNSSLENSIIPMYELLSSLFQSDEEALDCFFRWPNLLGNKKRLQENLKLLRDEGVRDSNIARLIRTRASVFDSYGLKKAVDEVKELGFDPSKGTFVTALMAKLGLSKLTWNAKVDVYKSWGWSEEDIVAAFRRNPTSMLVSKDKINATLSFWVNQLGWDSSVLAISPVLLGLSLEKRVIPRAYVVDYLLTKGLRKKNASLITPFLMSEKLFLEKYVENFKEETSQLLKLYLGEKKLNFQDKD</sequence>
<dbReference type="InterPro" id="IPR038538">
    <property type="entry name" value="MTERF_sf"/>
</dbReference>
<dbReference type="Gramene" id="OIV98689">
    <property type="protein sequence ID" value="OIV98689"/>
    <property type="gene ID" value="TanjilG_23981"/>
</dbReference>
<evidence type="ECO:0000256" key="3">
    <source>
        <dbReference type="ARBA" id="ARBA00022946"/>
    </source>
</evidence>
<evidence type="ECO:0000313" key="5">
    <source>
        <dbReference type="Proteomes" id="UP000188354"/>
    </source>
</evidence>
<dbReference type="PANTHER" id="PTHR13068">
    <property type="entry name" value="CGI-12 PROTEIN-RELATED"/>
    <property type="match status" value="1"/>
</dbReference>
<keyword evidence="2" id="KW-0806">Transcription termination</keyword>
<dbReference type="GO" id="GO:0003676">
    <property type="term" value="F:nucleic acid binding"/>
    <property type="evidence" value="ECO:0007669"/>
    <property type="project" value="InterPro"/>
</dbReference>
<evidence type="ECO:0000256" key="2">
    <source>
        <dbReference type="ARBA" id="ARBA00022472"/>
    </source>
</evidence>
<keyword evidence="2" id="KW-0804">Transcription</keyword>
<proteinExistence type="inferred from homology"/>
<dbReference type="OrthoDB" id="637682at2759"/>
<keyword evidence="3" id="KW-0809">Transit peptide</keyword>